<keyword evidence="4" id="KW-1003">Cell membrane</keyword>
<evidence type="ECO:0000256" key="5">
    <source>
        <dbReference type="ARBA" id="ARBA00022519"/>
    </source>
</evidence>
<organism evidence="12">
    <name type="scientific">Edaphobacter paludis</name>
    <dbReference type="NCBI Taxonomy" id="3035702"/>
    <lineage>
        <taxon>Bacteria</taxon>
        <taxon>Pseudomonadati</taxon>
        <taxon>Acidobacteriota</taxon>
        <taxon>Terriglobia</taxon>
        <taxon>Terriglobales</taxon>
        <taxon>Acidobacteriaceae</taxon>
        <taxon>Edaphobacter</taxon>
    </lineage>
</organism>
<evidence type="ECO:0000259" key="10">
    <source>
        <dbReference type="PROSITE" id="PS52015"/>
    </source>
</evidence>
<dbReference type="EMBL" id="CP121195">
    <property type="protein sequence ID" value="XBH14675.1"/>
    <property type="molecule type" value="Genomic_DNA"/>
</dbReference>
<dbReference type="SUPFAM" id="SSF74653">
    <property type="entry name" value="TolA/TonB C-terminal domain"/>
    <property type="match status" value="1"/>
</dbReference>
<evidence type="ECO:0000256" key="1">
    <source>
        <dbReference type="ARBA" id="ARBA00004383"/>
    </source>
</evidence>
<protein>
    <submittedName>
        <fullName evidence="12">Energy transducer TonB</fullName>
    </submittedName>
</protein>
<evidence type="ECO:0000256" key="2">
    <source>
        <dbReference type="ARBA" id="ARBA00006555"/>
    </source>
</evidence>
<evidence type="ECO:0000256" key="8">
    <source>
        <dbReference type="ARBA" id="ARBA00022989"/>
    </source>
</evidence>
<keyword evidence="3" id="KW-0813">Transport</keyword>
<name>A0AAU7DC59_9BACT</name>
<dbReference type="GO" id="GO:0015891">
    <property type="term" value="P:siderophore transport"/>
    <property type="evidence" value="ECO:0007669"/>
    <property type="project" value="InterPro"/>
</dbReference>
<dbReference type="InterPro" id="IPR003538">
    <property type="entry name" value="TonB"/>
</dbReference>
<sequence>MEGYLISAPRPQYPPQARMDHIEGQVALQATISRSGSIETLHVVKGPPSLRGAAIDAVRHWRYRPYTADGQAVKVATMVYVDFTLRPPPAMAH</sequence>
<dbReference type="PROSITE" id="PS52015">
    <property type="entry name" value="TONB_CTD"/>
    <property type="match status" value="1"/>
</dbReference>
<proteinExistence type="inferred from homology"/>
<dbReference type="InterPro" id="IPR006260">
    <property type="entry name" value="TonB/TolA_C"/>
</dbReference>
<dbReference type="InterPro" id="IPR051045">
    <property type="entry name" value="TonB-dependent_transducer"/>
</dbReference>
<dbReference type="EMBL" id="CP121194">
    <property type="protein sequence ID" value="XBH11733.1"/>
    <property type="molecule type" value="Genomic_DNA"/>
</dbReference>
<dbReference type="GO" id="GO:0015031">
    <property type="term" value="P:protein transport"/>
    <property type="evidence" value="ECO:0007669"/>
    <property type="project" value="UniProtKB-KW"/>
</dbReference>
<dbReference type="Gene3D" id="3.30.1150.10">
    <property type="match status" value="1"/>
</dbReference>
<comment type="subcellular location">
    <subcellularLocation>
        <location evidence="1">Cell inner membrane</location>
        <topology evidence="1">Single-pass membrane protein</topology>
        <orientation evidence="1">Periplasmic side</orientation>
    </subcellularLocation>
</comment>
<dbReference type="Pfam" id="PF03544">
    <property type="entry name" value="TonB_C"/>
    <property type="match status" value="1"/>
</dbReference>
<dbReference type="KEGG" id="epl:P4G45_05815"/>
<feature type="domain" description="TonB C-terminal" evidence="10">
    <location>
        <begin position="1"/>
        <end position="92"/>
    </location>
</feature>
<evidence type="ECO:0000256" key="3">
    <source>
        <dbReference type="ARBA" id="ARBA00022448"/>
    </source>
</evidence>
<dbReference type="GO" id="GO:0098797">
    <property type="term" value="C:plasma membrane protein complex"/>
    <property type="evidence" value="ECO:0007669"/>
    <property type="project" value="TreeGrafter"/>
</dbReference>
<keyword evidence="6" id="KW-0812">Transmembrane</keyword>
<dbReference type="InterPro" id="IPR037682">
    <property type="entry name" value="TonB_C"/>
</dbReference>
<keyword evidence="7" id="KW-0653">Protein transport</keyword>
<keyword evidence="8" id="KW-1133">Transmembrane helix</keyword>
<accession>A0AAU7D3B6</accession>
<accession>A0AAU7DC59</accession>
<comment type="similarity">
    <text evidence="2">Belongs to the TonB family.</text>
</comment>
<reference evidence="12" key="1">
    <citation type="submission" date="2023-03" db="EMBL/GenBank/DDBJ databases">
        <title>Edaphobacter sp.</title>
        <authorList>
            <person name="Huber K.J."/>
            <person name="Papendorf J."/>
            <person name="Pilke C."/>
            <person name="Bunk B."/>
            <person name="Sproeer C."/>
            <person name="Pester M."/>
        </authorList>
    </citation>
    <scope>NUCLEOTIDE SEQUENCE</scope>
    <source>
        <strain evidence="11">DSM 109919</strain>
        <strain evidence="12">DSM 109920</strain>
    </source>
</reference>
<dbReference type="NCBIfam" id="TIGR01352">
    <property type="entry name" value="tonB_Cterm"/>
    <property type="match status" value="1"/>
</dbReference>
<dbReference type="AlphaFoldDB" id="A0AAU7DC59"/>
<evidence type="ECO:0000313" key="12">
    <source>
        <dbReference type="EMBL" id="XBH14675.1"/>
    </source>
</evidence>
<dbReference type="GO" id="GO:0031992">
    <property type="term" value="F:energy transducer activity"/>
    <property type="evidence" value="ECO:0007669"/>
    <property type="project" value="InterPro"/>
</dbReference>
<keyword evidence="5" id="KW-0997">Cell inner membrane</keyword>
<gene>
    <name evidence="11" type="ORF">P4G45_05815</name>
    <name evidence="12" type="ORF">P8936_05790</name>
</gene>
<dbReference type="PRINTS" id="PR01374">
    <property type="entry name" value="TONBPROTEIN"/>
</dbReference>
<dbReference type="PANTHER" id="PTHR33446:SF2">
    <property type="entry name" value="PROTEIN TONB"/>
    <property type="match status" value="1"/>
</dbReference>
<keyword evidence="9" id="KW-0472">Membrane</keyword>
<evidence type="ECO:0000313" key="11">
    <source>
        <dbReference type="EMBL" id="XBH11733.1"/>
    </source>
</evidence>
<evidence type="ECO:0000256" key="6">
    <source>
        <dbReference type="ARBA" id="ARBA00022692"/>
    </source>
</evidence>
<evidence type="ECO:0000256" key="7">
    <source>
        <dbReference type="ARBA" id="ARBA00022927"/>
    </source>
</evidence>
<evidence type="ECO:0000256" key="4">
    <source>
        <dbReference type="ARBA" id="ARBA00022475"/>
    </source>
</evidence>
<dbReference type="GO" id="GO:0055085">
    <property type="term" value="P:transmembrane transport"/>
    <property type="evidence" value="ECO:0007669"/>
    <property type="project" value="InterPro"/>
</dbReference>
<evidence type="ECO:0000256" key="9">
    <source>
        <dbReference type="ARBA" id="ARBA00023136"/>
    </source>
</evidence>
<dbReference type="GO" id="GO:0030288">
    <property type="term" value="C:outer membrane-bounded periplasmic space"/>
    <property type="evidence" value="ECO:0007669"/>
    <property type="project" value="InterPro"/>
</dbReference>
<dbReference type="PANTHER" id="PTHR33446">
    <property type="entry name" value="PROTEIN TONB-RELATED"/>
    <property type="match status" value="1"/>
</dbReference>